<protein>
    <submittedName>
        <fullName evidence="2">Unannotated protein</fullName>
    </submittedName>
</protein>
<sequence length="170" mass="18508">MDETTTQLDDVDLAVAAYRQGGRWVVQEVTLEHCEDVELLADALRRLGGDTGAIGLVSVDEDFFVIVRVEGERTRVLLSDASAAEDWDLAETVIDLLDEIDPDDLDERDERDEDEPAGDLGLLADLGVSEDALEELLDDPDAYPDEVLSDVARLIGFGEQFDDVAGLASA</sequence>
<feature type="compositionally biased region" description="Acidic residues" evidence="1">
    <location>
        <begin position="101"/>
        <end position="117"/>
    </location>
</feature>
<feature type="region of interest" description="Disordered" evidence="1">
    <location>
        <begin position="101"/>
        <end position="122"/>
    </location>
</feature>
<reference evidence="2" key="1">
    <citation type="submission" date="2020-05" db="EMBL/GenBank/DDBJ databases">
        <authorList>
            <person name="Chiriac C."/>
            <person name="Salcher M."/>
            <person name="Ghai R."/>
            <person name="Kavagutti S V."/>
        </authorList>
    </citation>
    <scope>NUCLEOTIDE SEQUENCE</scope>
</reference>
<name>A0A6J6UUG8_9ZZZZ</name>
<dbReference type="EMBL" id="CAEZYQ010000027">
    <property type="protein sequence ID" value="CAB4762924.1"/>
    <property type="molecule type" value="Genomic_DNA"/>
</dbReference>
<gene>
    <name evidence="2" type="ORF">UFOPK2761_02778</name>
</gene>
<dbReference type="InterPro" id="IPR023869">
    <property type="entry name" value="tRNA_Adeno_NH3ase_assoc_put"/>
</dbReference>
<dbReference type="AlphaFoldDB" id="A0A6J6UUG8"/>
<dbReference type="NCBIfam" id="TIGR03941">
    <property type="entry name" value="tRNA_deam_assoc"/>
    <property type="match status" value="1"/>
</dbReference>
<organism evidence="2">
    <name type="scientific">freshwater metagenome</name>
    <dbReference type="NCBI Taxonomy" id="449393"/>
    <lineage>
        <taxon>unclassified sequences</taxon>
        <taxon>metagenomes</taxon>
        <taxon>ecological metagenomes</taxon>
    </lineage>
</organism>
<evidence type="ECO:0000313" key="2">
    <source>
        <dbReference type="EMBL" id="CAB4762924.1"/>
    </source>
</evidence>
<proteinExistence type="predicted"/>
<evidence type="ECO:0000256" key="1">
    <source>
        <dbReference type="SAM" id="MobiDB-lite"/>
    </source>
</evidence>
<accession>A0A6J6UUG8</accession>